<keyword evidence="4" id="KW-1185">Reference proteome</keyword>
<reference evidence="2 3" key="1">
    <citation type="journal article" date="2016" name="Int. J. Syst. Evol. Microbiol.">
        <title>Proposal of Mucilaginibacter phyllosphaerae sp. nov. isolated from the phyllosphere of Galium album.</title>
        <authorList>
            <person name="Aydogan E.L."/>
            <person name="Busse H.J."/>
            <person name="Moser G."/>
            <person name="Muller C."/>
            <person name="Kampfer P."/>
            <person name="Glaeser S.P."/>
        </authorList>
    </citation>
    <scope>NUCLEOTIDE SEQUENCE [LARGE SCALE GENOMIC DNA]</scope>
    <source>
        <strain evidence="2 3">PP-F2FG21</strain>
    </source>
</reference>
<dbReference type="AlphaFoldDB" id="A0A4Y8ABD5"/>
<evidence type="ECO:0008006" key="5">
    <source>
        <dbReference type="Google" id="ProtNLM"/>
    </source>
</evidence>
<dbReference type="EMBL" id="SNQG01000004">
    <property type="protein sequence ID" value="TEW65891.1"/>
    <property type="molecule type" value="Genomic_DNA"/>
</dbReference>
<evidence type="ECO:0000313" key="4">
    <source>
        <dbReference type="Proteomes" id="UP000583101"/>
    </source>
</evidence>
<dbReference type="EMBL" id="JACIEG010000003">
    <property type="protein sequence ID" value="MBB3969314.1"/>
    <property type="molecule type" value="Genomic_DNA"/>
</dbReference>
<evidence type="ECO:0000313" key="2">
    <source>
        <dbReference type="EMBL" id="TEW65891.1"/>
    </source>
</evidence>
<reference evidence="2" key="2">
    <citation type="submission" date="2019-03" db="EMBL/GenBank/DDBJ databases">
        <authorList>
            <person name="Yan Y.-Q."/>
            <person name="Du Z.-J."/>
        </authorList>
    </citation>
    <scope>NUCLEOTIDE SEQUENCE</scope>
    <source>
        <strain evidence="2">PP-F2FG21</strain>
    </source>
</reference>
<evidence type="ECO:0000313" key="3">
    <source>
        <dbReference type="Proteomes" id="UP000297248"/>
    </source>
</evidence>
<dbReference type="Proteomes" id="UP000297248">
    <property type="component" value="Unassembled WGS sequence"/>
</dbReference>
<comment type="caution">
    <text evidence="2">The sequence shown here is derived from an EMBL/GenBank/DDBJ whole genome shotgun (WGS) entry which is preliminary data.</text>
</comment>
<sequence>MMTITTFSGCRCCMTRQTATWAIPLITAAGYRRWMNKITTSTNSYERSFKYTYDEFNRYKTADYSERTPTGTLYNKNSGGFSEAISGYDVNGNIQGLRHAVIMFIRAEIDVAVLDNLSVEVLFELIKQDRQRH</sequence>
<organism evidence="2 3">
    <name type="scientific">Mucilaginibacter phyllosphaerae</name>
    <dbReference type="NCBI Taxonomy" id="1812349"/>
    <lineage>
        <taxon>Bacteria</taxon>
        <taxon>Pseudomonadati</taxon>
        <taxon>Bacteroidota</taxon>
        <taxon>Sphingobacteriia</taxon>
        <taxon>Sphingobacteriales</taxon>
        <taxon>Sphingobacteriaceae</taxon>
        <taxon>Mucilaginibacter</taxon>
    </lineage>
</organism>
<protein>
    <recommendedName>
        <fullName evidence="5">RHS repeat-associated core domain-containing protein</fullName>
    </recommendedName>
</protein>
<dbReference type="OrthoDB" id="1191296at2"/>
<accession>A0A4Y8ABD5</accession>
<proteinExistence type="predicted"/>
<reference evidence="1 4" key="3">
    <citation type="submission" date="2020-08" db="EMBL/GenBank/DDBJ databases">
        <title>Genomic Encyclopedia of Type Strains, Phase IV (KMG-IV): sequencing the most valuable type-strain genomes for metagenomic binning, comparative biology and taxonomic classification.</title>
        <authorList>
            <person name="Goeker M."/>
        </authorList>
    </citation>
    <scope>NUCLEOTIDE SEQUENCE [LARGE SCALE GENOMIC DNA]</scope>
    <source>
        <strain evidence="1 4">DSM 100995</strain>
    </source>
</reference>
<dbReference type="RefSeq" id="WP_134336757.1">
    <property type="nucleotide sequence ID" value="NZ_BMCZ01000002.1"/>
</dbReference>
<dbReference type="Proteomes" id="UP000583101">
    <property type="component" value="Unassembled WGS sequence"/>
</dbReference>
<gene>
    <name evidence="2" type="ORF">E2R65_12210</name>
    <name evidence="1" type="ORF">GGR35_001917</name>
</gene>
<evidence type="ECO:0000313" key="1">
    <source>
        <dbReference type="EMBL" id="MBB3969314.1"/>
    </source>
</evidence>
<name>A0A4Y8ABD5_9SPHI</name>